<gene>
    <name evidence="1" type="ORF">acsn021_01650</name>
</gene>
<dbReference type="EMBL" id="AP023367">
    <property type="protein sequence ID" value="BCJ92596.1"/>
    <property type="molecule type" value="Genomic_DNA"/>
</dbReference>
<dbReference type="KEGG" id="acel:acsn021_01650"/>
<protein>
    <submittedName>
        <fullName evidence="1">Phage protein</fullName>
    </submittedName>
</protein>
<name>A0A6S6QSI7_9FIRM</name>
<evidence type="ECO:0000313" key="1">
    <source>
        <dbReference type="EMBL" id="BCJ92596.1"/>
    </source>
</evidence>
<dbReference type="SUPFAM" id="SSF160719">
    <property type="entry name" value="gpW/gp25-like"/>
    <property type="match status" value="1"/>
</dbReference>
<dbReference type="Pfam" id="PF10934">
    <property type="entry name" value="Sheath_initiator"/>
    <property type="match status" value="1"/>
</dbReference>
<dbReference type="Proteomes" id="UP000515561">
    <property type="component" value="Chromosome"/>
</dbReference>
<organism evidence="1 2">
    <name type="scientific">Anaerocolumna cellulosilytica</name>
    <dbReference type="NCBI Taxonomy" id="433286"/>
    <lineage>
        <taxon>Bacteria</taxon>
        <taxon>Bacillati</taxon>
        <taxon>Bacillota</taxon>
        <taxon>Clostridia</taxon>
        <taxon>Lachnospirales</taxon>
        <taxon>Lachnospiraceae</taxon>
        <taxon>Anaerocolumna</taxon>
    </lineage>
</organism>
<proteinExistence type="predicted"/>
<sequence>MIPVSSIPETLVISEGIKTNRTYQLFPNKIQGYVDNAEALKQAIYKMLFTEKYQYPIYSFDYGITFEDLIGKDTAYVTIELKRRIMECLLEDERVLSVENFRFELNGDEIRCTFEVKSIYGNFTIEKEVDG</sequence>
<dbReference type="Gene3D" id="3.10.450.40">
    <property type="match status" value="1"/>
</dbReference>
<evidence type="ECO:0000313" key="2">
    <source>
        <dbReference type="Proteomes" id="UP000515561"/>
    </source>
</evidence>
<reference evidence="1 2" key="1">
    <citation type="journal article" date="2016" name="Int. J. Syst. Evol. Microbiol.">
        <title>Descriptions of Anaerotaenia torta gen. nov., sp. nov. and Anaerocolumna cellulosilytica gen. nov., sp. nov. isolated from a methanogenic reactor of cattle waste.</title>
        <authorList>
            <person name="Uek A."/>
            <person name="Ohtaki Y."/>
            <person name="Kaku N."/>
            <person name="Ueki K."/>
        </authorList>
    </citation>
    <scope>NUCLEOTIDE SEQUENCE [LARGE SCALE GENOMIC DNA]</scope>
    <source>
        <strain evidence="1 2">SN021</strain>
    </source>
</reference>
<dbReference type="AlphaFoldDB" id="A0A6S6QSI7"/>
<dbReference type="RefSeq" id="WP_184095706.1">
    <property type="nucleotide sequence ID" value="NZ_AP023367.1"/>
</dbReference>
<dbReference type="InterPro" id="IPR020288">
    <property type="entry name" value="Sheath_initiator"/>
</dbReference>
<accession>A0A6S6QSI7</accession>
<keyword evidence="2" id="KW-1185">Reference proteome</keyword>